<comment type="subunit">
    <text evidence="4">Monomer.</text>
</comment>
<dbReference type="InterPro" id="IPR000172">
    <property type="entry name" value="GMC_OxRdtase_N"/>
</dbReference>
<accession>A0A409YJD6</accession>
<keyword evidence="19" id="KW-1185">Reference proteome</keyword>
<dbReference type="Proteomes" id="UP000284842">
    <property type="component" value="Unassembled WGS sequence"/>
</dbReference>
<dbReference type="InParanoid" id="A0A409YJD6"/>
<dbReference type="InterPro" id="IPR029058">
    <property type="entry name" value="AB_hydrolase_fold"/>
</dbReference>
<feature type="chain" id="PRO_5019214724" description="pyranose dehydrogenase (acceptor)" evidence="14">
    <location>
        <begin position="28"/>
        <end position="1029"/>
    </location>
</feature>
<evidence type="ECO:0000259" key="17">
    <source>
        <dbReference type="Pfam" id="PF12697"/>
    </source>
</evidence>
<dbReference type="SUPFAM" id="SSF53474">
    <property type="entry name" value="alpha/beta-Hydrolases"/>
    <property type="match status" value="1"/>
</dbReference>
<evidence type="ECO:0000256" key="8">
    <source>
        <dbReference type="ARBA" id="ARBA00033986"/>
    </source>
</evidence>
<evidence type="ECO:0000256" key="3">
    <source>
        <dbReference type="ARBA" id="ARBA00010790"/>
    </source>
</evidence>
<evidence type="ECO:0000256" key="9">
    <source>
        <dbReference type="ARBA" id="ARBA00034010"/>
    </source>
</evidence>
<comment type="catalytic activity">
    <reaction evidence="8">
        <text>pyranose + acceptor = pyranos-2-ulose + reduced acceptor.</text>
        <dbReference type="EC" id="1.1.99.29"/>
    </reaction>
</comment>
<dbReference type="Gene3D" id="3.50.50.60">
    <property type="entry name" value="FAD/NAD(P)-binding domain"/>
    <property type="match status" value="1"/>
</dbReference>
<dbReference type="InterPro" id="IPR007867">
    <property type="entry name" value="GMC_OxRtase_C"/>
</dbReference>
<evidence type="ECO:0000256" key="4">
    <source>
        <dbReference type="ARBA" id="ARBA00011245"/>
    </source>
</evidence>
<dbReference type="Pfam" id="PF05199">
    <property type="entry name" value="GMC_oxred_C"/>
    <property type="match status" value="1"/>
</dbReference>
<feature type="signal peptide" evidence="14">
    <location>
        <begin position="1"/>
        <end position="27"/>
    </location>
</feature>
<evidence type="ECO:0000256" key="10">
    <source>
        <dbReference type="ARBA" id="ARBA00034029"/>
    </source>
</evidence>
<dbReference type="SUPFAM" id="SSF51905">
    <property type="entry name" value="FAD/NAD(P)-binding domain"/>
    <property type="match status" value="1"/>
</dbReference>
<evidence type="ECO:0000256" key="14">
    <source>
        <dbReference type="SAM" id="SignalP"/>
    </source>
</evidence>
<name>A0A409YJD6_9AGAR</name>
<feature type="compositionally biased region" description="Low complexity" evidence="13">
    <location>
        <begin position="636"/>
        <end position="662"/>
    </location>
</feature>
<evidence type="ECO:0000313" key="19">
    <source>
        <dbReference type="Proteomes" id="UP000284842"/>
    </source>
</evidence>
<evidence type="ECO:0000256" key="13">
    <source>
        <dbReference type="SAM" id="MobiDB-lite"/>
    </source>
</evidence>
<feature type="region of interest" description="Disordered" evidence="13">
    <location>
        <begin position="630"/>
        <end position="662"/>
    </location>
</feature>
<dbReference type="GO" id="GO:0050660">
    <property type="term" value="F:flavin adenine dinucleotide binding"/>
    <property type="evidence" value="ECO:0007669"/>
    <property type="project" value="InterPro"/>
</dbReference>
<comment type="subcellular location">
    <subcellularLocation>
        <location evidence="2">Secreted</location>
    </subcellularLocation>
</comment>
<dbReference type="InterPro" id="IPR012132">
    <property type="entry name" value="GMC_OxRdtase"/>
</dbReference>
<comment type="catalytic activity">
    <reaction evidence="10">
        <text>pyranose + acceptor = pyranos-3-ulose + reduced acceptor.</text>
        <dbReference type="EC" id="1.1.99.29"/>
    </reaction>
</comment>
<dbReference type="InterPro" id="IPR000073">
    <property type="entry name" value="AB_hydrolase_1"/>
</dbReference>
<dbReference type="PANTHER" id="PTHR11552:SF115">
    <property type="entry name" value="DEHYDROGENASE XPTC-RELATED"/>
    <property type="match status" value="1"/>
</dbReference>
<evidence type="ECO:0000256" key="11">
    <source>
        <dbReference type="ARBA" id="ARBA00034050"/>
    </source>
</evidence>
<dbReference type="Gene3D" id="3.40.50.1820">
    <property type="entry name" value="alpha/beta hydrolase"/>
    <property type="match status" value="1"/>
</dbReference>
<evidence type="ECO:0000256" key="1">
    <source>
        <dbReference type="ARBA" id="ARBA00001974"/>
    </source>
</evidence>
<dbReference type="AlphaFoldDB" id="A0A409YJD6"/>
<feature type="domain" description="AB hydrolase-1" evidence="17">
    <location>
        <begin position="723"/>
        <end position="1010"/>
    </location>
</feature>
<dbReference type="EC" id="1.1.99.29" evidence="5"/>
<feature type="domain" description="Glucose-methanol-choline oxidoreductase C-terminal" evidence="16">
    <location>
        <begin position="480"/>
        <end position="615"/>
    </location>
</feature>
<evidence type="ECO:0000259" key="16">
    <source>
        <dbReference type="Pfam" id="PF05199"/>
    </source>
</evidence>
<gene>
    <name evidence="18" type="ORF">CVT24_012411</name>
</gene>
<dbReference type="Gene3D" id="3.30.560.10">
    <property type="entry name" value="Glucose Oxidase, domain 3"/>
    <property type="match status" value="1"/>
</dbReference>
<proteinExistence type="inferred from homology"/>
<reference evidence="18 19" key="1">
    <citation type="journal article" date="2018" name="Evol. Lett.">
        <title>Horizontal gene cluster transfer increased hallucinogenic mushroom diversity.</title>
        <authorList>
            <person name="Reynolds H.T."/>
            <person name="Vijayakumar V."/>
            <person name="Gluck-Thaler E."/>
            <person name="Korotkin H.B."/>
            <person name="Matheny P.B."/>
            <person name="Slot J.C."/>
        </authorList>
    </citation>
    <scope>NUCLEOTIDE SEQUENCE [LARGE SCALE GENOMIC DNA]</scope>
    <source>
        <strain evidence="18 19">2629</strain>
    </source>
</reference>
<sequence>MPWLSSRFSTLANVVVSTVFLASFAHAYPDMIDGLHARQISPGQLSAAYDYIVVGGGQSGLVIANRLSEDPTKSVLIVEYGYLDDNPAQLEPSSATQYRQALLFNATIVPQPGINNRGGQVYAASVVGGGSTVNGMLFDRGSKDDYDNWERLGNPGWGWDGLLPYFKKSTTFTPPRADLAAEYNITWDIERAYGNGPIQATFPDWQWPSIKVQWKAWAEVGVPIQVEGAAGDAHGAYWVPSNVDQQYRRSYARSGYFDPVQTRSNLKLLTGYRVNEVLFDANKRAESVRIQARGTANGAATITIKAAQEIVLCAGWLHTPQVLQRSGVGPASLLQQANIPVLVDLPGVGSNLQDHPAVGISYQYRTDLVPNRGSLQSNQTFAQWARDQWALRKGPSSMGVGNSLATIPWPILSPTYQTTIDKGKAQSAATYLPKTYNAQQVAGFVAQRDLLLTSFGKTDNGVVEIPFSGGSSTSLVLERPFSRGTVLLNPTDKYAEPTVDYNVNINPVDTDVFVAMVKFTRRWFQAPSHQQLTPVEQSPGTAITTDAQIATWAASGMTPSTAHSCGTSAMQPREQAGVVSPELLVYGVTGLSVGDISIIPMIPGTHTCATVYAIAEKAADLIKARYDPSIPPAPTSPVTTTTSPGPTGPTTTSNPVPTTTQPTCTVPKWGQCGGQTYTGCKVTPIMRLQIQKFALTTQTHGVPLIAPMKKYTRPGSSEGRITLLLAHGAGFFKETWEPVIEDLFELDDGKSGHFVVREAWALDCQNHGEACTLNEGQLSGNLGLLTIWDYADAFATLIKSGLLEAKDGDRHQIFLCGHSAGAVGVTLSTSFFNPPSRLPLSGLILIDPPISSKAMANQDSDMYRIIESTTPERRDTWDNSDAAIAWLEKRIPWAMWDKRVFSIYVKYGLRPLPTAYYPDKTTGVTLTTHRLAENVAFTGKRFSLDALDRLNTICRHLPVHLVYGDRNDMFEREFQDSIVCKEEGRTFASVTRLEDVGHLVVQEAPTALAQTLFSILTNSSSVHSTMTKL</sequence>
<comment type="caution">
    <text evidence="18">The sequence shown here is derived from an EMBL/GenBank/DDBJ whole genome shotgun (WGS) entry which is preliminary data.</text>
</comment>
<dbReference type="GO" id="GO:0033718">
    <property type="term" value="F:pyranose dehydrogenase (acceptor) activity"/>
    <property type="evidence" value="ECO:0007669"/>
    <property type="project" value="UniProtKB-EC"/>
</dbReference>
<dbReference type="Pfam" id="PF12697">
    <property type="entry name" value="Abhydrolase_6"/>
    <property type="match status" value="1"/>
</dbReference>
<dbReference type="GO" id="GO:0044550">
    <property type="term" value="P:secondary metabolite biosynthetic process"/>
    <property type="evidence" value="ECO:0007669"/>
    <property type="project" value="TreeGrafter"/>
</dbReference>
<feature type="domain" description="Glucose-methanol-choline oxidoreductase N-terminal" evidence="15">
    <location>
        <begin position="49"/>
        <end position="357"/>
    </location>
</feature>
<dbReference type="EMBL" id="NHTK01001104">
    <property type="protein sequence ID" value="PPR03106.1"/>
    <property type="molecule type" value="Genomic_DNA"/>
</dbReference>
<dbReference type="STRING" id="181874.A0A409YJD6"/>
<evidence type="ECO:0000256" key="2">
    <source>
        <dbReference type="ARBA" id="ARBA00004613"/>
    </source>
</evidence>
<comment type="catalytic activity">
    <reaction evidence="11">
        <text>a pyranoside + acceptor = a pyranosid-3-ulose + reduced acceptor.</text>
        <dbReference type="EC" id="1.1.99.29"/>
    </reaction>
</comment>
<comment type="function">
    <text evidence="7">Catalyzes the single-oxidation or sequential double oxidation reaction of carbohydrates primarily at carbon-2 and/or carbon-3 with the concomitant reduction of the flavin. The enzyme exhibits a broad sugar substrate specificity, oxidizing different aldopyranoses to the corresponding C-1, C-2, C-3 or C-1,2, C-2,3 and C-3,4 (di)dehydro sugars with substrate-specific regioselectivity. Accepts only a narrow range of electron acceptors such as substituted benzoquinones and complexed metal ions and reacts extremely slowly with O(2) as acceptor. May play a role in the natural recycling of plant matter by oxidizing all major monosaccharides in lignocellulose and by reducing quinone compounds or reactive radical species generated during lignin depolymerization.</text>
</comment>
<organism evidence="18 19">
    <name type="scientific">Panaeolus cyanescens</name>
    <dbReference type="NCBI Taxonomy" id="181874"/>
    <lineage>
        <taxon>Eukaryota</taxon>
        <taxon>Fungi</taxon>
        <taxon>Dikarya</taxon>
        <taxon>Basidiomycota</taxon>
        <taxon>Agaricomycotina</taxon>
        <taxon>Agaricomycetes</taxon>
        <taxon>Agaricomycetidae</taxon>
        <taxon>Agaricales</taxon>
        <taxon>Agaricineae</taxon>
        <taxon>Galeropsidaceae</taxon>
        <taxon>Panaeolus</taxon>
    </lineage>
</organism>
<keyword evidence="14" id="KW-0732">Signal</keyword>
<comment type="cofactor">
    <cofactor evidence="1">
        <name>FAD</name>
        <dbReference type="ChEBI" id="CHEBI:57692"/>
    </cofactor>
</comment>
<dbReference type="SUPFAM" id="SSF54373">
    <property type="entry name" value="FAD-linked reductases, C-terminal domain"/>
    <property type="match status" value="1"/>
</dbReference>
<evidence type="ECO:0000259" key="15">
    <source>
        <dbReference type="Pfam" id="PF00732"/>
    </source>
</evidence>
<comment type="similarity">
    <text evidence="3">Belongs to the GMC oxidoreductase family.</text>
</comment>
<dbReference type="Pfam" id="PF00732">
    <property type="entry name" value="GMC_oxred_N"/>
    <property type="match status" value="1"/>
</dbReference>
<dbReference type="GO" id="GO:0005576">
    <property type="term" value="C:extracellular region"/>
    <property type="evidence" value="ECO:0007669"/>
    <property type="project" value="UniProtKB-SubCell"/>
</dbReference>
<evidence type="ECO:0000256" key="12">
    <source>
        <dbReference type="ARBA" id="ARBA00034059"/>
    </source>
</evidence>
<comment type="catalytic activity">
    <reaction evidence="9">
        <text>pyranose + acceptor = pyranos-2,3-diulose + reduced acceptor.</text>
        <dbReference type="EC" id="1.1.99.29"/>
    </reaction>
</comment>
<dbReference type="OrthoDB" id="269227at2759"/>
<evidence type="ECO:0000256" key="7">
    <source>
        <dbReference type="ARBA" id="ARBA00024699"/>
    </source>
</evidence>
<comment type="catalytic activity">
    <reaction evidence="12">
        <text>a pyranoside + acceptor = a pyranosid-3,4-diulose + reduced acceptor.</text>
        <dbReference type="EC" id="1.1.99.29"/>
    </reaction>
</comment>
<dbReference type="PANTHER" id="PTHR11552">
    <property type="entry name" value="GLUCOSE-METHANOL-CHOLINE GMC OXIDOREDUCTASE"/>
    <property type="match status" value="1"/>
</dbReference>
<dbReference type="InterPro" id="IPR036188">
    <property type="entry name" value="FAD/NAD-bd_sf"/>
</dbReference>
<evidence type="ECO:0000256" key="6">
    <source>
        <dbReference type="ARBA" id="ARBA00022525"/>
    </source>
</evidence>
<keyword evidence="6" id="KW-0964">Secreted</keyword>
<protein>
    <recommendedName>
        <fullName evidence="5">pyranose dehydrogenase (acceptor)</fullName>
        <ecNumber evidence="5">1.1.99.29</ecNumber>
    </recommendedName>
</protein>
<evidence type="ECO:0000313" key="18">
    <source>
        <dbReference type="EMBL" id="PPR03106.1"/>
    </source>
</evidence>
<evidence type="ECO:0000256" key="5">
    <source>
        <dbReference type="ARBA" id="ARBA00013177"/>
    </source>
</evidence>